<reference evidence="5" key="2">
    <citation type="submission" date="2013-04" db="EMBL/GenBank/DDBJ databases">
        <title>Genomic mechanisms accounting for the adaptation to parasitism in nematode-trapping fungi.</title>
        <authorList>
            <person name="Ahren D.G."/>
        </authorList>
    </citation>
    <scope>NUCLEOTIDE SEQUENCE [LARGE SCALE GENOMIC DNA]</scope>
    <source>
        <strain evidence="5">CBS 200.50</strain>
    </source>
</reference>
<feature type="chain" id="PRO_5004548373" description="CBM1 domain-containing protein" evidence="2">
    <location>
        <begin position="18"/>
        <end position="315"/>
    </location>
</feature>
<dbReference type="SUPFAM" id="SSF57180">
    <property type="entry name" value="Cellulose-binding domain"/>
    <property type="match status" value="1"/>
</dbReference>
<gene>
    <name evidence="4" type="ORF">H072_11047</name>
</gene>
<feature type="signal peptide" evidence="2">
    <location>
        <begin position="1"/>
        <end position="17"/>
    </location>
</feature>
<reference evidence="4 5" key="1">
    <citation type="journal article" date="2013" name="PLoS Genet.">
        <title>Genomic mechanisms accounting for the adaptation to parasitism in nematode-trapping fungi.</title>
        <authorList>
            <person name="Meerupati T."/>
            <person name="Andersson K.M."/>
            <person name="Friman E."/>
            <person name="Kumar D."/>
            <person name="Tunlid A."/>
            <person name="Ahren D."/>
        </authorList>
    </citation>
    <scope>NUCLEOTIDE SEQUENCE [LARGE SCALE GENOMIC DNA]</scope>
    <source>
        <strain evidence="4 5">CBS 200.50</strain>
    </source>
</reference>
<dbReference type="GO" id="GO:0005576">
    <property type="term" value="C:extracellular region"/>
    <property type="evidence" value="ECO:0007669"/>
    <property type="project" value="InterPro"/>
</dbReference>
<dbReference type="PROSITE" id="PS00562">
    <property type="entry name" value="CBM1_1"/>
    <property type="match status" value="1"/>
</dbReference>
<feature type="domain" description="CBM1" evidence="3">
    <location>
        <begin position="19"/>
        <end position="55"/>
    </location>
</feature>
<comment type="caution">
    <text evidence="4">The sequence shown here is derived from an EMBL/GenBank/DDBJ whole genome shotgun (WGS) entry which is preliminary data.</text>
</comment>
<dbReference type="InterPro" id="IPR035971">
    <property type="entry name" value="CBD_sf"/>
</dbReference>
<evidence type="ECO:0000259" key="3">
    <source>
        <dbReference type="PROSITE" id="PS51164"/>
    </source>
</evidence>
<accession>S8B8X2</accession>
<dbReference type="PROSITE" id="PS51164">
    <property type="entry name" value="CBM1_2"/>
    <property type="match status" value="1"/>
</dbReference>
<dbReference type="eggNOG" id="ENOG502T1B0">
    <property type="taxonomic scope" value="Eukaryota"/>
</dbReference>
<protein>
    <recommendedName>
        <fullName evidence="3">CBM1 domain-containing protein</fullName>
    </recommendedName>
</protein>
<evidence type="ECO:0000313" key="4">
    <source>
        <dbReference type="EMBL" id="EPS35503.1"/>
    </source>
</evidence>
<dbReference type="STRING" id="1284197.S8B8X2"/>
<dbReference type="InterPro" id="IPR011058">
    <property type="entry name" value="Cyanovirin-N"/>
</dbReference>
<dbReference type="Pfam" id="PF00734">
    <property type="entry name" value="CBM_1"/>
    <property type="match status" value="1"/>
</dbReference>
<evidence type="ECO:0000256" key="1">
    <source>
        <dbReference type="ARBA" id="ARBA00022729"/>
    </source>
</evidence>
<evidence type="ECO:0000256" key="2">
    <source>
        <dbReference type="SAM" id="SignalP"/>
    </source>
</evidence>
<proteinExistence type="predicted"/>
<dbReference type="OrthoDB" id="4672515at2759"/>
<dbReference type="InterPro" id="IPR036673">
    <property type="entry name" value="Cyanovirin-N_sf"/>
</dbReference>
<dbReference type="SMART" id="SM00236">
    <property type="entry name" value="fCBD"/>
    <property type="match status" value="1"/>
</dbReference>
<dbReference type="Pfam" id="PF08881">
    <property type="entry name" value="CVNH"/>
    <property type="match status" value="1"/>
</dbReference>
<dbReference type="AlphaFoldDB" id="S8B8X2"/>
<dbReference type="Proteomes" id="UP000015100">
    <property type="component" value="Unassembled WGS sequence"/>
</dbReference>
<dbReference type="HOGENOM" id="CLU_826462_0_0_1"/>
<dbReference type="Gene3D" id="2.30.60.10">
    <property type="entry name" value="Cyanovirin-N"/>
    <property type="match status" value="1"/>
</dbReference>
<dbReference type="GO" id="GO:0030248">
    <property type="term" value="F:cellulose binding"/>
    <property type="evidence" value="ECO:0007669"/>
    <property type="project" value="InterPro"/>
</dbReference>
<sequence length="315" mass="34221">MRSAFLTIGLGLGMVYAQTLAPLWAQCGGIGFTGPTVCVEGATCVYLNAYHFQCLATSSLPTTTSTPLVEPTAPPGSLSIKTSCVNTTIQQEWFVGWCLTGEHKKRIQSSVYLGNKVKAVNGDLTWQGDSNYGVACYSCQLNNLTELSCICPAYGKPLYRTAINLEDHIANYQGHLLNDLAGPPVVPTRSRSTLFPGDVNWAYDAGDTSCFDKSNTELCEYLTWGPGCDGVASERNTVPNCYYDFFDLGNGGSAMNFKSMAFYATDGAYKFELWDNLECSGPPSATITPSEYAQCVPFRKPLVAWAVIPQWNADL</sequence>
<dbReference type="GO" id="GO:0005975">
    <property type="term" value="P:carbohydrate metabolic process"/>
    <property type="evidence" value="ECO:0007669"/>
    <property type="project" value="InterPro"/>
</dbReference>
<keyword evidence="1 2" id="KW-0732">Signal</keyword>
<dbReference type="SUPFAM" id="SSF51322">
    <property type="entry name" value="Cyanovirin-N"/>
    <property type="match status" value="1"/>
</dbReference>
<dbReference type="EMBL" id="AQGS01001127">
    <property type="protein sequence ID" value="EPS35503.1"/>
    <property type="molecule type" value="Genomic_DNA"/>
</dbReference>
<name>S8B8X2_DACHA</name>
<organism evidence="4 5">
    <name type="scientific">Dactylellina haptotyla (strain CBS 200.50)</name>
    <name type="common">Nematode-trapping fungus</name>
    <name type="synonym">Monacrosporium haptotylum</name>
    <dbReference type="NCBI Taxonomy" id="1284197"/>
    <lineage>
        <taxon>Eukaryota</taxon>
        <taxon>Fungi</taxon>
        <taxon>Dikarya</taxon>
        <taxon>Ascomycota</taxon>
        <taxon>Pezizomycotina</taxon>
        <taxon>Orbiliomycetes</taxon>
        <taxon>Orbiliales</taxon>
        <taxon>Orbiliaceae</taxon>
        <taxon>Dactylellina</taxon>
    </lineage>
</organism>
<evidence type="ECO:0000313" key="5">
    <source>
        <dbReference type="Proteomes" id="UP000015100"/>
    </source>
</evidence>
<keyword evidence="5" id="KW-1185">Reference proteome</keyword>
<dbReference type="InterPro" id="IPR000254">
    <property type="entry name" value="CBD"/>
</dbReference>